<dbReference type="AlphaFoldDB" id="A0A4Y1ZF80"/>
<dbReference type="PANTHER" id="PTHR13710:SF84">
    <property type="entry name" value="ATP-DEPENDENT DNA HELICASE RECS-RELATED"/>
    <property type="match status" value="1"/>
</dbReference>
<feature type="domain" description="Helicase C-terminal" evidence="1">
    <location>
        <begin position="1"/>
        <end position="80"/>
    </location>
</feature>
<dbReference type="InterPro" id="IPR001650">
    <property type="entry name" value="Helicase_C-like"/>
</dbReference>
<keyword evidence="2" id="KW-0347">Helicase</keyword>
<keyword evidence="2" id="KW-0547">Nucleotide-binding</keyword>
<reference evidence="2 3" key="1">
    <citation type="submission" date="2017-11" db="EMBL/GenBank/DDBJ databases">
        <title>Draft Genome Sequence of Sporolactobacillus inulinus NBRC 111894 Isolated from Koso, a Japanese Sugar-Vegetable Fermented Beverage.</title>
        <authorList>
            <person name="Chiou T.Y."/>
            <person name="Oshima K."/>
            <person name="Suda W."/>
            <person name="Hattori M."/>
            <person name="Takahashi T."/>
        </authorList>
    </citation>
    <scope>NUCLEOTIDE SEQUENCE [LARGE SCALE GENOMIC DNA]</scope>
    <source>
        <strain evidence="2 3">NBRC111894</strain>
    </source>
</reference>
<keyword evidence="2" id="KW-0067">ATP-binding</keyword>
<dbReference type="PROSITE" id="PS51194">
    <property type="entry name" value="HELICASE_CTER"/>
    <property type="match status" value="1"/>
</dbReference>
<comment type="caution">
    <text evidence="2">The sequence shown here is derived from an EMBL/GenBank/DDBJ whole genome shotgun (WGS) entry which is preliminary data.</text>
</comment>
<dbReference type="GO" id="GO:0006281">
    <property type="term" value="P:DNA repair"/>
    <property type="evidence" value="ECO:0007669"/>
    <property type="project" value="TreeGrafter"/>
</dbReference>
<organism evidence="2 3">
    <name type="scientific">Sporolactobacillus inulinus</name>
    <dbReference type="NCBI Taxonomy" id="2078"/>
    <lineage>
        <taxon>Bacteria</taxon>
        <taxon>Bacillati</taxon>
        <taxon>Bacillota</taxon>
        <taxon>Bacilli</taxon>
        <taxon>Bacillales</taxon>
        <taxon>Sporolactobacillaceae</taxon>
        <taxon>Sporolactobacillus</taxon>
    </lineage>
</organism>
<dbReference type="GO" id="GO:0043138">
    <property type="term" value="F:3'-5' DNA helicase activity"/>
    <property type="evidence" value="ECO:0007669"/>
    <property type="project" value="TreeGrafter"/>
</dbReference>
<evidence type="ECO:0000313" key="3">
    <source>
        <dbReference type="Proteomes" id="UP000319716"/>
    </source>
</evidence>
<protein>
    <submittedName>
        <fullName evidence="2">ATP-dependent DNA helicase recQ</fullName>
    </submittedName>
</protein>
<proteinExistence type="predicted"/>
<dbReference type="GO" id="GO:0006310">
    <property type="term" value="P:DNA recombination"/>
    <property type="evidence" value="ECO:0007669"/>
    <property type="project" value="TreeGrafter"/>
</dbReference>
<evidence type="ECO:0000313" key="2">
    <source>
        <dbReference type="EMBL" id="GAY77826.1"/>
    </source>
</evidence>
<keyword evidence="2" id="KW-0378">Hydrolase</keyword>
<dbReference type="Proteomes" id="UP000319716">
    <property type="component" value="Unassembled WGS sequence"/>
</dbReference>
<accession>A0A4Y1ZF80</accession>
<dbReference type="Gene3D" id="3.40.50.300">
    <property type="entry name" value="P-loop containing nucleotide triphosphate hydrolases"/>
    <property type="match status" value="1"/>
</dbReference>
<name>A0A4Y1ZF80_9BACL</name>
<dbReference type="GO" id="GO:0005737">
    <property type="term" value="C:cytoplasm"/>
    <property type="evidence" value="ECO:0007669"/>
    <property type="project" value="TreeGrafter"/>
</dbReference>
<dbReference type="GO" id="GO:0043590">
    <property type="term" value="C:bacterial nucleoid"/>
    <property type="evidence" value="ECO:0007669"/>
    <property type="project" value="TreeGrafter"/>
</dbReference>
<dbReference type="EMBL" id="BEXB01000033">
    <property type="protein sequence ID" value="GAY77826.1"/>
    <property type="molecule type" value="Genomic_DNA"/>
</dbReference>
<dbReference type="RefSeq" id="WP_262393115.1">
    <property type="nucleotide sequence ID" value="NZ_BEXB01000033.1"/>
</dbReference>
<gene>
    <name evidence="2" type="ORF">NBRC111894_3380</name>
</gene>
<dbReference type="SUPFAM" id="SSF52540">
    <property type="entry name" value="P-loop containing nucleoside triphosphate hydrolases"/>
    <property type="match status" value="1"/>
</dbReference>
<dbReference type="GO" id="GO:0030894">
    <property type="term" value="C:replisome"/>
    <property type="evidence" value="ECO:0007669"/>
    <property type="project" value="TreeGrafter"/>
</dbReference>
<dbReference type="PANTHER" id="PTHR13710">
    <property type="entry name" value="DNA HELICASE RECQ FAMILY MEMBER"/>
    <property type="match status" value="1"/>
</dbReference>
<sequence length="193" mass="22091">MGINKQDIRLIVHFHFPSSMNAYLQEIGRASRDGKQGLAVLFYTKSDEQLPEGFIDGNFPSDEMLHRVLLQLDQGTRSLADKNEFMSVLMEEGVSETAARFLFEHASEKPIQQTYSSLLDPCRMRIKERVAVQVNDLSIMKTIWRPLPVGENFIYRYTMKNYKKNRPIVVIVAGSPLVSSCKGYRRRNAQNCG</sequence>
<dbReference type="InterPro" id="IPR027417">
    <property type="entry name" value="P-loop_NTPase"/>
</dbReference>
<evidence type="ECO:0000259" key="1">
    <source>
        <dbReference type="PROSITE" id="PS51194"/>
    </source>
</evidence>
<dbReference type="GO" id="GO:0009378">
    <property type="term" value="F:four-way junction helicase activity"/>
    <property type="evidence" value="ECO:0007669"/>
    <property type="project" value="TreeGrafter"/>
</dbReference>